<evidence type="ECO:0000313" key="2">
    <source>
        <dbReference type="EMBL" id="QGM45431.1"/>
    </source>
</evidence>
<feature type="compositionally biased region" description="Basic residues" evidence="1">
    <location>
        <begin position="204"/>
        <end position="213"/>
    </location>
</feature>
<protein>
    <submittedName>
        <fullName evidence="2">Uncharacterized protein</fullName>
    </submittedName>
</protein>
<dbReference type="OrthoDB" id="8421391at2"/>
<dbReference type="AlphaFoldDB" id="A0A6B8KEJ0"/>
<gene>
    <name evidence="2" type="ORF">H2LOC_006815</name>
</gene>
<feature type="region of interest" description="Disordered" evidence="1">
    <location>
        <begin position="193"/>
        <end position="213"/>
    </location>
</feature>
<dbReference type="Proteomes" id="UP000309061">
    <property type="component" value="Chromosome"/>
</dbReference>
<name>A0A6B8KEJ0_9HYPH</name>
<dbReference type="RefSeq" id="WP_136495713.1">
    <property type="nucleotide sequence ID" value="NZ_CP046052.1"/>
</dbReference>
<feature type="compositionally biased region" description="Low complexity" evidence="1">
    <location>
        <begin position="193"/>
        <end position="203"/>
    </location>
</feature>
<sequence length="213" mass="24197">MTEFDYAGRAAEVEAARRKIHEAFLQEATEKSITAWKGAISDFNAALEAAFPPRFWEQINRLRRISRYYAVHCGVSLRERPLTKGDEAALETAIEFLEADPMFFRSGYVKADVLRLVKRMPLSEERAERLRAVVLGVVDQRASQEFQRYCRLARRIATPSLRQDLKKRIDGDDPATARRARWMLAAIEPVFTSPAPSARAGSAPKRRRPPPAP</sequence>
<proteinExistence type="predicted"/>
<dbReference type="EMBL" id="CP046052">
    <property type="protein sequence ID" value="QGM45431.1"/>
    <property type="molecule type" value="Genomic_DNA"/>
</dbReference>
<evidence type="ECO:0000256" key="1">
    <source>
        <dbReference type="SAM" id="MobiDB-lite"/>
    </source>
</evidence>
<keyword evidence="3" id="KW-1185">Reference proteome</keyword>
<reference evidence="2 3" key="1">
    <citation type="submission" date="2019-11" db="EMBL/GenBank/DDBJ databases">
        <title>The genome sequence of Methylocystis heyeri.</title>
        <authorList>
            <person name="Oshkin I.Y."/>
            <person name="Miroshnikov K."/>
            <person name="Dedysh S.N."/>
        </authorList>
    </citation>
    <scope>NUCLEOTIDE SEQUENCE [LARGE SCALE GENOMIC DNA]</scope>
    <source>
        <strain evidence="2 3">H2</strain>
    </source>
</reference>
<evidence type="ECO:0000313" key="3">
    <source>
        <dbReference type="Proteomes" id="UP000309061"/>
    </source>
</evidence>
<dbReference type="KEGG" id="mhey:H2LOC_006815"/>
<organism evidence="2 3">
    <name type="scientific">Methylocystis heyeri</name>
    <dbReference type="NCBI Taxonomy" id="391905"/>
    <lineage>
        <taxon>Bacteria</taxon>
        <taxon>Pseudomonadati</taxon>
        <taxon>Pseudomonadota</taxon>
        <taxon>Alphaproteobacteria</taxon>
        <taxon>Hyphomicrobiales</taxon>
        <taxon>Methylocystaceae</taxon>
        <taxon>Methylocystis</taxon>
    </lineage>
</organism>
<accession>A0A6B8KEJ0</accession>